<dbReference type="EMBL" id="BGPR01004856">
    <property type="protein sequence ID" value="GBN04078.1"/>
    <property type="molecule type" value="Genomic_DNA"/>
</dbReference>
<accession>A0A4Y2KP89</accession>
<dbReference type="AlphaFoldDB" id="A0A4Y2KP89"/>
<comment type="caution">
    <text evidence="1">The sequence shown here is derived from an EMBL/GenBank/DDBJ whole genome shotgun (WGS) entry which is preliminary data.</text>
</comment>
<keyword evidence="2" id="KW-1185">Reference proteome</keyword>
<name>A0A4Y2KP89_ARAVE</name>
<dbReference type="Proteomes" id="UP000499080">
    <property type="component" value="Unassembled WGS sequence"/>
</dbReference>
<gene>
    <name evidence="1" type="ORF">AVEN_192742_1</name>
</gene>
<proteinExistence type="predicted"/>
<evidence type="ECO:0000313" key="1">
    <source>
        <dbReference type="EMBL" id="GBN04078.1"/>
    </source>
</evidence>
<protein>
    <submittedName>
        <fullName evidence="1">Uncharacterized protein</fullName>
    </submittedName>
</protein>
<sequence>MVDFKLIPSLDYLAGVKISLAILYNPQVSNLVFGSSCHFPEVLEEVYGILDDFKLPAECCKKIKIIAMNMIQELITWRSYHSSIINPSQMSMTYLCWTTLGAIDKLKTAHKLLSEPHLDIVSRFRLACEYCFYCDAFTISETMSDEEERRSSNHTILGRWIRHHHERPVCLISYITDTYPEIDDNELLESFITCIESEIDDCSVHELSFLLDKKPAEHMRILRTAALSEHITRDVRLFCFQQLDQGTQEEVIEKFPVEVLLCFLTWPFQSCFLDLADRIWDTISPEDFCTIIRHFLTIMKRFFWQNFELVEILQQLWHRSPVNFKDRANQSSISEPLNILLNCKSLESLNINRLDEAYTNSMRSPRVMVRTCVLYFDSRRQQS</sequence>
<organism evidence="1 2">
    <name type="scientific">Araneus ventricosus</name>
    <name type="common">Orbweaver spider</name>
    <name type="synonym">Epeira ventricosa</name>
    <dbReference type="NCBI Taxonomy" id="182803"/>
    <lineage>
        <taxon>Eukaryota</taxon>
        <taxon>Metazoa</taxon>
        <taxon>Ecdysozoa</taxon>
        <taxon>Arthropoda</taxon>
        <taxon>Chelicerata</taxon>
        <taxon>Arachnida</taxon>
        <taxon>Araneae</taxon>
        <taxon>Araneomorphae</taxon>
        <taxon>Entelegynae</taxon>
        <taxon>Araneoidea</taxon>
        <taxon>Araneidae</taxon>
        <taxon>Araneus</taxon>
    </lineage>
</organism>
<reference evidence="1 2" key="1">
    <citation type="journal article" date="2019" name="Sci. Rep.">
        <title>Orb-weaving spider Araneus ventricosus genome elucidates the spidroin gene catalogue.</title>
        <authorList>
            <person name="Kono N."/>
            <person name="Nakamura H."/>
            <person name="Ohtoshi R."/>
            <person name="Moran D.A.P."/>
            <person name="Shinohara A."/>
            <person name="Yoshida Y."/>
            <person name="Fujiwara M."/>
            <person name="Mori M."/>
            <person name="Tomita M."/>
            <person name="Arakawa K."/>
        </authorList>
    </citation>
    <scope>NUCLEOTIDE SEQUENCE [LARGE SCALE GENOMIC DNA]</scope>
</reference>
<evidence type="ECO:0000313" key="2">
    <source>
        <dbReference type="Proteomes" id="UP000499080"/>
    </source>
</evidence>